<evidence type="ECO:0000313" key="2">
    <source>
        <dbReference type="EMBL" id="KAA0023817.1"/>
    </source>
</evidence>
<gene>
    <name evidence="2" type="ORF">FOY51_04240</name>
</gene>
<organism evidence="2 3">
    <name type="scientific">Antrihabitans cavernicola</name>
    <dbReference type="NCBI Taxonomy" id="2495913"/>
    <lineage>
        <taxon>Bacteria</taxon>
        <taxon>Bacillati</taxon>
        <taxon>Actinomycetota</taxon>
        <taxon>Actinomycetes</taxon>
        <taxon>Mycobacteriales</taxon>
        <taxon>Nocardiaceae</taxon>
        <taxon>Antrihabitans</taxon>
    </lineage>
</organism>
<sequence>MPHIGRIAPLIVAVVAACALVSCSDDASEPAATPATTAPVPAPAGTDAPVAAYSASGNEPFWSVTVDGTTLLYSTPESMPGKKLQSTRTAENGVVTFSGNDTGAAFALVLTDAPCSDSMSGKDFEFTAKFTYGDTKLDGCARSGTQ</sequence>
<protein>
    <submittedName>
        <fullName evidence="2">Uncharacterized protein</fullName>
    </submittedName>
</protein>
<evidence type="ECO:0000313" key="3">
    <source>
        <dbReference type="Proteomes" id="UP000322244"/>
    </source>
</evidence>
<dbReference type="OrthoDB" id="5348860at2"/>
<dbReference type="AlphaFoldDB" id="A0A5A7SGJ7"/>
<comment type="caution">
    <text evidence="2">The sequence shown here is derived from an EMBL/GenBank/DDBJ whole genome shotgun (WGS) entry which is preliminary data.</text>
</comment>
<dbReference type="Proteomes" id="UP000322244">
    <property type="component" value="Unassembled WGS sequence"/>
</dbReference>
<keyword evidence="3" id="KW-1185">Reference proteome</keyword>
<dbReference type="EMBL" id="VLNY01000002">
    <property type="protein sequence ID" value="KAA0023817.1"/>
    <property type="molecule type" value="Genomic_DNA"/>
</dbReference>
<proteinExistence type="predicted"/>
<accession>A0A5A7SGJ7</accession>
<evidence type="ECO:0000256" key="1">
    <source>
        <dbReference type="SAM" id="SignalP"/>
    </source>
</evidence>
<dbReference type="RefSeq" id="WP_149428977.1">
    <property type="nucleotide sequence ID" value="NZ_VLNY01000002.1"/>
</dbReference>
<feature type="signal peptide" evidence="1">
    <location>
        <begin position="1"/>
        <end position="27"/>
    </location>
</feature>
<name>A0A5A7SGJ7_9NOCA</name>
<reference evidence="2 3" key="1">
    <citation type="submission" date="2019-07" db="EMBL/GenBank/DDBJ databases">
        <title>Rhodococcus cavernicolus sp. nov., isolated from a cave.</title>
        <authorList>
            <person name="Lee S.D."/>
        </authorList>
    </citation>
    <scope>NUCLEOTIDE SEQUENCE [LARGE SCALE GENOMIC DNA]</scope>
    <source>
        <strain evidence="2 3">C1-24</strain>
    </source>
</reference>
<keyword evidence="1" id="KW-0732">Signal</keyword>
<dbReference type="PROSITE" id="PS51257">
    <property type="entry name" value="PROKAR_LIPOPROTEIN"/>
    <property type="match status" value="1"/>
</dbReference>
<feature type="chain" id="PRO_5022741803" evidence="1">
    <location>
        <begin position="28"/>
        <end position="146"/>
    </location>
</feature>